<comment type="similarity">
    <text evidence="1">Belongs to the proline racemase family.</text>
</comment>
<accession>A0A5E7WFU2</accession>
<dbReference type="Gene3D" id="3.10.310.10">
    <property type="entry name" value="Diaminopimelate Epimerase, Chain A, domain 1"/>
    <property type="match status" value="1"/>
</dbReference>
<dbReference type="GO" id="GO:0047580">
    <property type="term" value="F:4-hydroxyproline epimerase activity"/>
    <property type="evidence" value="ECO:0007669"/>
    <property type="project" value="UniProtKB-ARBA"/>
</dbReference>
<dbReference type="SUPFAM" id="SSF54506">
    <property type="entry name" value="Diaminopimelate epimerase-like"/>
    <property type="match status" value="1"/>
</dbReference>
<dbReference type="GO" id="GO:0050346">
    <property type="term" value="F:trans-L-3-hydroxyproline dehydratase activity"/>
    <property type="evidence" value="ECO:0007669"/>
    <property type="project" value="UniProtKB-EC"/>
</dbReference>
<name>A0A5E7WFU2_PSEFL</name>
<sequence length="180" mass="19444">MQVDTAYGGDSFVIANAKRLGFSIRPDEAAELVEVGLKITRAANEQLGFVHPLNPEWSHISFCQIAAPLVYENGIATGANAVVIQPGKIDRSPTGTGCSARMAVLQAKGLMHVGERFIGRSIIGSEFHCRIDSLTEVAGRPAIYPCISGRAWITGTHQLLLDPSDPWPQGYRLSDTWRGA</sequence>
<dbReference type="PANTHER" id="PTHR33442">
    <property type="entry name" value="TRANS-3-HYDROXY-L-PROLINE DEHYDRATASE"/>
    <property type="match status" value="1"/>
</dbReference>
<evidence type="ECO:0000256" key="1">
    <source>
        <dbReference type="ARBA" id="ARBA00007529"/>
    </source>
</evidence>
<organism evidence="2 3">
    <name type="scientific">Pseudomonas fluorescens</name>
    <dbReference type="NCBI Taxonomy" id="294"/>
    <lineage>
        <taxon>Bacteria</taxon>
        <taxon>Pseudomonadati</taxon>
        <taxon>Pseudomonadota</taxon>
        <taxon>Gammaproteobacteria</taxon>
        <taxon>Pseudomonadales</taxon>
        <taxon>Pseudomonadaceae</taxon>
        <taxon>Pseudomonas</taxon>
    </lineage>
</organism>
<keyword evidence="2" id="KW-0456">Lyase</keyword>
<gene>
    <name evidence="2" type="ORF">PS943_03421</name>
</gene>
<dbReference type="FunFam" id="3.10.310.10:FF:000005">
    <property type="entry name" value="Proline racemase"/>
    <property type="match status" value="1"/>
</dbReference>
<reference evidence="2 3" key="1">
    <citation type="submission" date="2019-09" db="EMBL/GenBank/DDBJ databases">
        <authorList>
            <person name="Chandra G."/>
            <person name="Truman W A."/>
        </authorList>
    </citation>
    <scope>NUCLEOTIDE SEQUENCE [LARGE SCALE GENOMIC DNA]</scope>
    <source>
        <strain evidence="2">PS943</strain>
    </source>
</reference>
<dbReference type="PANTHER" id="PTHR33442:SF5">
    <property type="entry name" value="BIFUNCTIONAL TRANS-3-HYDROXY-L-PROLINE DEHYDRATASE_2-EPIMERASE"/>
    <property type="match status" value="1"/>
</dbReference>
<evidence type="ECO:0000313" key="3">
    <source>
        <dbReference type="Proteomes" id="UP000325645"/>
    </source>
</evidence>
<dbReference type="Pfam" id="PF05544">
    <property type="entry name" value="Pro_racemase"/>
    <property type="match status" value="1"/>
</dbReference>
<dbReference type="AlphaFoldDB" id="A0A5E7WFU2"/>
<protein>
    <submittedName>
        <fullName evidence="2">Putative trans-3-hydroxy-L-proline dehydratase</fullName>
        <ecNumber evidence="2">4.2.1.77</ecNumber>
    </submittedName>
</protein>
<dbReference type="EMBL" id="CABVJH010000006">
    <property type="protein sequence ID" value="VVQ33666.1"/>
    <property type="molecule type" value="Genomic_DNA"/>
</dbReference>
<evidence type="ECO:0000313" key="2">
    <source>
        <dbReference type="EMBL" id="VVQ33666.1"/>
    </source>
</evidence>
<dbReference type="EC" id="4.2.1.77" evidence="2"/>
<dbReference type="InterPro" id="IPR008794">
    <property type="entry name" value="Pro_racemase_fam"/>
</dbReference>
<proteinExistence type="inferred from homology"/>
<dbReference type="Proteomes" id="UP000325645">
    <property type="component" value="Unassembled WGS sequence"/>
</dbReference>